<keyword evidence="1" id="KW-1133">Transmembrane helix</keyword>
<evidence type="ECO:0000259" key="2">
    <source>
        <dbReference type="Pfam" id="PF05707"/>
    </source>
</evidence>
<dbReference type="RefSeq" id="WP_066386424.1">
    <property type="nucleotide sequence ID" value="NZ_CP036246.2"/>
</dbReference>
<feature type="domain" description="Zona occludens toxin N-terminal" evidence="2">
    <location>
        <begin position="3"/>
        <end position="216"/>
    </location>
</feature>
<dbReference type="KEGG" id="apoc:APORC_1008"/>
<keyword evidence="1" id="KW-0812">Transmembrane</keyword>
<evidence type="ECO:0000256" key="1">
    <source>
        <dbReference type="SAM" id="Phobius"/>
    </source>
</evidence>
<dbReference type="InterPro" id="IPR027417">
    <property type="entry name" value="P-loop_NTPase"/>
</dbReference>
<sequence length="366" mass="44055">MAITYYTGIPRSGKSLKAVAKIYDIFIAPNIPKTTFLDRLIEKSNLDKKETNPYNYCYTNINQFNFSLDERLKKLDFDILLSQLIQLYEIYKNPDLDDSHLLEKAREFELDNSLFVIDEAHNYFDKKNEVLIWWLTYHGHLYQDIILITQQLSLIPQEYTKYTEYFYKAIPQRFRFSKNVFKYIEYSGSQMFKNQKLGVVSLRVKQEYFNMYVSGAIKKDKPIFYKYIFLLFLAFSLLVFLFFRLTGSFSQDEEIENINQSENIYLENEIKNQNKDLTTPKTLLDKKSLFRFVCFNEFCYYNSKKDFLEVPISILDNFLKDMDTKDYFTKYRDESLIIYLFAKDEDFDFLNKKNDEQNNKNQLFRT</sequence>
<dbReference type="Pfam" id="PF05707">
    <property type="entry name" value="Zot"/>
    <property type="match status" value="1"/>
</dbReference>
<organism evidence="3 4">
    <name type="scientific">Arcobacter porcinus</name>
    <dbReference type="NCBI Taxonomy" id="1935204"/>
    <lineage>
        <taxon>Bacteria</taxon>
        <taxon>Pseudomonadati</taxon>
        <taxon>Campylobacterota</taxon>
        <taxon>Epsilonproteobacteria</taxon>
        <taxon>Campylobacterales</taxon>
        <taxon>Arcobacteraceae</taxon>
        <taxon>Arcobacter</taxon>
    </lineage>
</organism>
<dbReference type="InterPro" id="IPR008900">
    <property type="entry name" value="Zot_N"/>
</dbReference>
<dbReference type="Gene3D" id="3.40.50.300">
    <property type="entry name" value="P-loop containing nucleotide triphosphate hydrolases"/>
    <property type="match status" value="1"/>
</dbReference>
<evidence type="ECO:0000313" key="4">
    <source>
        <dbReference type="Proteomes" id="UP000322644"/>
    </source>
</evidence>
<evidence type="ECO:0000313" key="3">
    <source>
        <dbReference type="EMBL" id="QEP40610.1"/>
    </source>
</evidence>
<feature type="transmembrane region" description="Helical" evidence="1">
    <location>
        <begin position="224"/>
        <end position="243"/>
    </location>
</feature>
<reference evidence="3 4" key="2">
    <citation type="submission" date="2019-09" db="EMBL/GenBank/DDBJ databases">
        <title>Taxonomic note: a critical rebuttal of the proposed division of the genus Arcobacter into six genera, emended descriptions of Arcobacter anaerophilus and the genus Arcobacter, and an assessment of genus-level boundaries for Epsilonproteobacteria using in silico genomic comparator tools.</title>
        <authorList>
            <person name="On S.L.W."/>
            <person name="Miller W.G."/>
            <person name="Biggs P."/>
            <person name="Cornelius A."/>
            <person name="Vandamme P."/>
        </authorList>
    </citation>
    <scope>NUCLEOTIDE SEQUENCE [LARGE SCALE GENOMIC DNA]</scope>
    <source>
        <strain evidence="3 4">CCUG 56899</strain>
    </source>
</reference>
<keyword evidence="1" id="KW-0472">Membrane</keyword>
<dbReference type="AlphaFoldDB" id="A0A5C2HIL0"/>
<name>A0A5C2HIL0_9BACT</name>
<dbReference type="Proteomes" id="UP000322644">
    <property type="component" value="Chromosome"/>
</dbReference>
<accession>A0A5C2HIL0</accession>
<dbReference type="EMBL" id="CP036246">
    <property type="protein sequence ID" value="QEP40610.1"/>
    <property type="molecule type" value="Genomic_DNA"/>
</dbReference>
<reference evidence="3 4" key="1">
    <citation type="submission" date="2019-09" db="EMBL/GenBank/DDBJ databases">
        <title>Complete genome sequencing of four Arcobacter species reveals a diverse suite of mobile elements.</title>
        <authorList>
            <person name="Miller W.G."/>
            <person name="Yee E."/>
            <person name="Bono J.L."/>
        </authorList>
    </citation>
    <scope>NUCLEOTIDE SEQUENCE [LARGE SCALE GENOMIC DNA]</scope>
    <source>
        <strain evidence="3 4">CCUG 56899</strain>
    </source>
</reference>
<proteinExistence type="predicted"/>
<gene>
    <name evidence="3" type="ORF">APORC_1008</name>
</gene>
<protein>
    <submittedName>
        <fullName evidence="3">Zonula occludens toxin (Zot) family protein</fullName>
    </submittedName>
</protein>